<comment type="caution">
    <text evidence="1">The sequence shown here is derived from an EMBL/GenBank/DDBJ whole genome shotgun (WGS) entry which is preliminary data.</text>
</comment>
<organism evidence="1 2">
    <name type="scientific">Durusdinium trenchii</name>
    <dbReference type="NCBI Taxonomy" id="1381693"/>
    <lineage>
        <taxon>Eukaryota</taxon>
        <taxon>Sar</taxon>
        <taxon>Alveolata</taxon>
        <taxon>Dinophyceae</taxon>
        <taxon>Suessiales</taxon>
        <taxon>Symbiodiniaceae</taxon>
        <taxon>Durusdinium</taxon>
    </lineage>
</organism>
<keyword evidence="2" id="KW-1185">Reference proteome</keyword>
<sequence length="294" mass="32790">MSDPFDMVTLMELVLSQGFRTDPNHPGVEKLSVVLPSASWLESPMSSLPPLDGEILAPFSVGYVKGWRRSLACLICCDAIHTLGIDLADLTHDFKDWQDATSVARAFNIGRAESLAVSNLQERVSDCMKRELREACRVRGMRQFLTHEAVSRDVFNRGWRSGQSNFGAWGAELMNDSDDVLGKLFIQRLKGDWDRAPSGMKKAWSYKDAFNLHACCGGFLAIMNSLKREIPQSDYLTAEAQIKEQFNLSILDPDITHFLETTVPPVSLNNVNFVRTVGGLVCLAVWGSVLQKYV</sequence>
<dbReference type="Proteomes" id="UP001642464">
    <property type="component" value="Unassembled WGS sequence"/>
</dbReference>
<evidence type="ECO:0000313" key="1">
    <source>
        <dbReference type="EMBL" id="CAK9094357.1"/>
    </source>
</evidence>
<dbReference type="EMBL" id="CAXAMM010040619">
    <property type="protein sequence ID" value="CAK9094357.1"/>
    <property type="molecule type" value="Genomic_DNA"/>
</dbReference>
<evidence type="ECO:0000313" key="2">
    <source>
        <dbReference type="Proteomes" id="UP001642464"/>
    </source>
</evidence>
<protein>
    <submittedName>
        <fullName evidence="1">FO synthase subunit 1</fullName>
    </submittedName>
</protein>
<accession>A0ABP0R5G2</accession>
<gene>
    <name evidence="1" type="ORF">SCF082_LOCUS44355</name>
</gene>
<reference evidence="1 2" key="1">
    <citation type="submission" date="2024-02" db="EMBL/GenBank/DDBJ databases">
        <authorList>
            <person name="Chen Y."/>
            <person name="Shah S."/>
            <person name="Dougan E. K."/>
            <person name="Thang M."/>
            <person name="Chan C."/>
        </authorList>
    </citation>
    <scope>NUCLEOTIDE SEQUENCE [LARGE SCALE GENOMIC DNA]</scope>
</reference>
<name>A0ABP0R5G2_9DINO</name>
<proteinExistence type="predicted"/>